<dbReference type="Pfam" id="PF01554">
    <property type="entry name" value="MatE"/>
    <property type="match status" value="2"/>
</dbReference>
<comment type="subcellular location">
    <subcellularLocation>
        <location evidence="2">Cell membrane</location>
        <topology evidence="2">Multi-pass membrane protein</topology>
    </subcellularLocation>
</comment>
<comment type="caution">
    <text evidence="14">The sequence shown here is derived from an EMBL/GenBank/DDBJ whole genome shotgun (WGS) entry which is preliminary data.</text>
</comment>
<evidence type="ECO:0000256" key="3">
    <source>
        <dbReference type="ARBA" id="ARBA00010199"/>
    </source>
</evidence>
<keyword evidence="8 13" id="KW-0812">Transmembrane</keyword>
<feature type="transmembrane region" description="Helical" evidence="13">
    <location>
        <begin position="153"/>
        <end position="175"/>
    </location>
</feature>
<feature type="transmembrane region" description="Helical" evidence="13">
    <location>
        <begin position="277"/>
        <end position="298"/>
    </location>
</feature>
<dbReference type="AlphaFoldDB" id="A0A1Y3PHZ9"/>
<keyword evidence="9 13" id="KW-1133">Transmembrane helix</keyword>
<keyword evidence="10" id="KW-0406">Ion transport</keyword>
<dbReference type="PANTHER" id="PTHR43298">
    <property type="entry name" value="MULTIDRUG RESISTANCE PROTEIN NORM-RELATED"/>
    <property type="match status" value="1"/>
</dbReference>
<evidence type="ECO:0000313" key="14">
    <source>
        <dbReference type="EMBL" id="OUM84728.1"/>
    </source>
</evidence>
<keyword evidence="6" id="KW-0050">Antiport</keyword>
<dbReference type="InterPro" id="IPR050222">
    <property type="entry name" value="MATE_MdtK"/>
</dbReference>
<dbReference type="PIRSF" id="PIRSF006603">
    <property type="entry name" value="DinF"/>
    <property type="match status" value="1"/>
</dbReference>
<keyword evidence="7" id="KW-1003">Cell membrane</keyword>
<feature type="transmembrane region" description="Helical" evidence="13">
    <location>
        <begin position="351"/>
        <end position="370"/>
    </location>
</feature>
<sequence length="444" mass="48935">MVRHFLTILLPILVTQLSMYAMSFFDTLMSGQASPEDLAGVAIGSSIWVPVYTGLSGILSAITPIVAQLLGAGKQDQVVSKVIQGLYLALLLAFVVLLTGKLTLFPLLSLMDLEPEVRRIAFHYLVALSFGMVPVFVYAVIRSFIDALGYTRVTMIITLVSVPLNVFLNDVLIFGKYGFPALGGVGAGVASAITYWIIMFISMSVIHFSKPFAGYHIFRSFQRVSFRVWKELLGIGVPIGLAIFLEVSIFALVALLMSRFDTATIAAHQAAMNFATLLYMIPLSISMALTIVVGYEVGARRFAAARHYTLLGVGAALFMALFNTLILSLFNRQVAGLYTNDPVVLELTRQFLSYAIFFQFLDAIATPIYGTLRGYKDVKATFYLTLISYWAISLPLGHVLAVRTHFGASGYWIGLITGVGVLTFSILLRLIWIQRRRFLLNDVE</sequence>
<dbReference type="Proteomes" id="UP000196475">
    <property type="component" value="Unassembled WGS sequence"/>
</dbReference>
<accession>A0A1Y3PHZ9</accession>
<gene>
    <name evidence="14" type="ORF">BAA01_06050</name>
</gene>
<feature type="transmembrane region" description="Helical" evidence="13">
    <location>
        <begin position="412"/>
        <end position="432"/>
    </location>
</feature>
<dbReference type="PANTHER" id="PTHR43298:SF2">
    <property type="entry name" value="FMN_FAD EXPORTER YEEO-RELATED"/>
    <property type="match status" value="1"/>
</dbReference>
<dbReference type="GO" id="GO:0015297">
    <property type="term" value="F:antiporter activity"/>
    <property type="evidence" value="ECO:0007669"/>
    <property type="project" value="UniProtKB-KW"/>
</dbReference>
<evidence type="ECO:0000256" key="4">
    <source>
        <dbReference type="ARBA" id="ARBA00020268"/>
    </source>
</evidence>
<organism evidence="14 15">
    <name type="scientific">Bacillus thermozeamaize</name>
    <dbReference type="NCBI Taxonomy" id="230954"/>
    <lineage>
        <taxon>Bacteria</taxon>
        <taxon>Bacillati</taxon>
        <taxon>Bacillota</taxon>
        <taxon>Bacilli</taxon>
        <taxon>Bacillales</taxon>
        <taxon>Bacillaceae</taxon>
        <taxon>Bacillus</taxon>
    </lineage>
</organism>
<dbReference type="GO" id="GO:0042910">
    <property type="term" value="F:xenobiotic transmembrane transporter activity"/>
    <property type="evidence" value="ECO:0007669"/>
    <property type="project" value="InterPro"/>
</dbReference>
<evidence type="ECO:0000256" key="5">
    <source>
        <dbReference type="ARBA" id="ARBA00022448"/>
    </source>
</evidence>
<comment type="similarity">
    <text evidence="3">Belongs to the multi antimicrobial extrusion (MATE) (TC 2.A.66.1) family.</text>
</comment>
<feature type="transmembrane region" description="Helical" evidence="13">
    <location>
        <begin position="181"/>
        <end position="201"/>
    </location>
</feature>
<evidence type="ECO:0000256" key="6">
    <source>
        <dbReference type="ARBA" id="ARBA00022449"/>
    </source>
</evidence>
<keyword evidence="11 13" id="KW-0472">Membrane</keyword>
<dbReference type="EMBL" id="LZRT01000121">
    <property type="protein sequence ID" value="OUM84728.1"/>
    <property type="molecule type" value="Genomic_DNA"/>
</dbReference>
<feature type="transmembrane region" description="Helical" evidence="13">
    <location>
        <begin position="120"/>
        <end position="141"/>
    </location>
</feature>
<evidence type="ECO:0000256" key="11">
    <source>
        <dbReference type="ARBA" id="ARBA00023136"/>
    </source>
</evidence>
<evidence type="ECO:0000256" key="9">
    <source>
        <dbReference type="ARBA" id="ARBA00022989"/>
    </source>
</evidence>
<evidence type="ECO:0000256" key="2">
    <source>
        <dbReference type="ARBA" id="ARBA00004651"/>
    </source>
</evidence>
<feature type="transmembrane region" description="Helical" evidence="13">
    <location>
        <begin position="85"/>
        <end position="108"/>
    </location>
</feature>
<dbReference type="InterPro" id="IPR048279">
    <property type="entry name" value="MdtK-like"/>
</dbReference>
<evidence type="ECO:0000256" key="8">
    <source>
        <dbReference type="ARBA" id="ARBA00022692"/>
    </source>
</evidence>
<feature type="transmembrane region" description="Helical" evidence="13">
    <location>
        <begin position="382"/>
        <end position="400"/>
    </location>
</feature>
<dbReference type="GO" id="GO:0006811">
    <property type="term" value="P:monoatomic ion transport"/>
    <property type="evidence" value="ECO:0007669"/>
    <property type="project" value="UniProtKB-KW"/>
</dbReference>
<dbReference type="InterPro" id="IPR002528">
    <property type="entry name" value="MATE_fam"/>
</dbReference>
<keyword evidence="5" id="KW-0813">Transport</keyword>
<reference evidence="15" key="1">
    <citation type="submission" date="2016-06" db="EMBL/GenBank/DDBJ databases">
        <authorList>
            <person name="Nascimento L."/>
            <person name="Pereira R.V."/>
            <person name="Martins L.F."/>
            <person name="Quaggio R.B."/>
            <person name="Silva A.M."/>
            <person name="Setubal J.C."/>
        </authorList>
    </citation>
    <scope>NUCLEOTIDE SEQUENCE [LARGE SCALE GENOMIC DNA]</scope>
</reference>
<evidence type="ECO:0000313" key="15">
    <source>
        <dbReference type="Proteomes" id="UP000196475"/>
    </source>
</evidence>
<dbReference type="CDD" id="cd13131">
    <property type="entry name" value="MATE_NorM_like"/>
    <property type="match status" value="1"/>
</dbReference>
<comment type="function">
    <text evidence="1">Multidrug efflux pump.</text>
</comment>
<feature type="transmembrane region" description="Helical" evidence="13">
    <location>
        <begin position="51"/>
        <end position="73"/>
    </location>
</feature>
<evidence type="ECO:0000256" key="12">
    <source>
        <dbReference type="ARBA" id="ARBA00031636"/>
    </source>
</evidence>
<evidence type="ECO:0000256" key="13">
    <source>
        <dbReference type="SAM" id="Phobius"/>
    </source>
</evidence>
<evidence type="ECO:0000256" key="10">
    <source>
        <dbReference type="ARBA" id="ARBA00023065"/>
    </source>
</evidence>
<feature type="transmembrane region" description="Helical" evidence="13">
    <location>
        <begin position="310"/>
        <end position="331"/>
    </location>
</feature>
<proteinExistence type="inferred from homology"/>
<evidence type="ECO:0000256" key="7">
    <source>
        <dbReference type="ARBA" id="ARBA00022475"/>
    </source>
</evidence>
<name>A0A1Y3PHZ9_9BACI</name>
<evidence type="ECO:0000256" key="1">
    <source>
        <dbReference type="ARBA" id="ARBA00003408"/>
    </source>
</evidence>
<dbReference type="GO" id="GO:0005886">
    <property type="term" value="C:plasma membrane"/>
    <property type="evidence" value="ECO:0007669"/>
    <property type="project" value="UniProtKB-SubCell"/>
</dbReference>
<feature type="transmembrane region" description="Helical" evidence="13">
    <location>
        <begin position="232"/>
        <end position="257"/>
    </location>
</feature>
<protein>
    <recommendedName>
        <fullName evidence="4">Probable multidrug resistance protein NorM</fullName>
    </recommendedName>
    <alternativeName>
        <fullName evidence="12">Multidrug-efflux transporter</fullName>
    </alternativeName>
</protein>
<dbReference type="NCBIfam" id="TIGR00797">
    <property type="entry name" value="matE"/>
    <property type="match status" value="1"/>
</dbReference>